<dbReference type="Proteomes" id="UP000198356">
    <property type="component" value="Unassembled WGS sequence"/>
</dbReference>
<keyword evidence="3" id="KW-1185">Reference proteome</keyword>
<evidence type="ECO:0000313" key="3">
    <source>
        <dbReference type="Proteomes" id="UP000198356"/>
    </source>
</evidence>
<reference evidence="2 3" key="1">
    <citation type="submission" date="2017-06" db="EMBL/GenBank/DDBJ databases">
        <authorList>
            <person name="Kim H.J."/>
            <person name="Triplett B.A."/>
        </authorList>
    </citation>
    <scope>NUCLEOTIDE SEQUENCE [LARGE SCALE GENOMIC DNA]</scope>
    <source>
        <strain evidence="2 3">DSM 18704</strain>
    </source>
</reference>
<accession>A0A239JSL9</accession>
<feature type="region of interest" description="Disordered" evidence="1">
    <location>
        <begin position="79"/>
        <end position="102"/>
    </location>
</feature>
<evidence type="ECO:0000313" key="2">
    <source>
        <dbReference type="EMBL" id="SNT08795.1"/>
    </source>
</evidence>
<proteinExistence type="predicted"/>
<organism evidence="2 3">
    <name type="scientific">Granulicella rosea</name>
    <dbReference type="NCBI Taxonomy" id="474952"/>
    <lineage>
        <taxon>Bacteria</taxon>
        <taxon>Pseudomonadati</taxon>
        <taxon>Acidobacteriota</taxon>
        <taxon>Terriglobia</taxon>
        <taxon>Terriglobales</taxon>
        <taxon>Acidobacteriaceae</taxon>
        <taxon>Granulicella</taxon>
    </lineage>
</organism>
<protein>
    <submittedName>
        <fullName evidence="2">Uncharacterized protein</fullName>
    </submittedName>
</protein>
<dbReference type="EMBL" id="FZOU01000004">
    <property type="protein sequence ID" value="SNT08795.1"/>
    <property type="molecule type" value="Genomic_DNA"/>
</dbReference>
<gene>
    <name evidence="2" type="ORF">SAMN05421770_104105</name>
</gene>
<sequence>MEFVQDFLQLRFEGPLLTLFTWPDVFREEGSYAYGEPEFRNWLCALIGESVTEATLEEGVALEIQFESGVILRASLREEDLDSPEAGQYAPSGDPEDGLYEF</sequence>
<name>A0A239JSL9_9BACT</name>
<dbReference type="AlphaFoldDB" id="A0A239JSL9"/>
<evidence type="ECO:0000256" key="1">
    <source>
        <dbReference type="SAM" id="MobiDB-lite"/>
    </source>
</evidence>